<feature type="compositionally biased region" description="Basic and acidic residues" evidence="4">
    <location>
        <begin position="54"/>
        <end position="67"/>
    </location>
</feature>
<dbReference type="PANTHER" id="PTHR13471:SF0">
    <property type="entry name" value="NUCLEAR EXOSOME REGULATOR NRDE2"/>
    <property type="match status" value="1"/>
</dbReference>
<dbReference type="SUPFAM" id="SSF48452">
    <property type="entry name" value="TPR-like"/>
    <property type="match status" value="3"/>
</dbReference>
<evidence type="ECO:0000256" key="4">
    <source>
        <dbReference type="SAM" id="MobiDB-lite"/>
    </source>
</evidence>
<dbReference type="Gene3D" id="1.25.40.10">
    <property type="entry name" value="Tetratricopeptide repeat domain"/>
    <property type="match status" value="2"/>
</dbReference>
<evidence type="ECO:0000313" key="5">
    <source>
        <dbReference type="EMBL" id="CAG8582332.1"/>
    </source>
</evidence>
<feature type="compositionally biased region" description="Basic residues" evidence="4">
    <location>
        <begin position="68"/>
        <end position="82"/>
    </location>
</feature>
<feature type="compositionally biased region" description="Basic and acidic residues" evidence="4">
    <location>
        <begin position="100"/>
        <end position="116"/>
    </location>
</feature>
<protein>
    <submittedName>
        <fullName evidence="5">2727_t:CDS:1</fullName>
    </submittedName>
</protein>
<feature type="compositionally biased region" description="Basic residues" evidence="4">
    <location>
        <begin position="35"/>
        <end position="44"/>
    </location>
</feature>
<dbReference type="Proteomes" id="UP000789572">
    <property type="component" value="Unassembled WGS sequence"/>
</dbReference>
<reference evidence="5" key="1">
    <citation type="submission" date="2021-06" db="EMBL/GenBank/DDBJ databases">
        <authorList>
            <person name="Kallberg Y."/>
            <person name="Tangrot J."/>
            <person name="Rosling A."/>
        </authorList>
    </citation>
    <scope>NUCLEOTIDE SEQUENCE</scope>
    <source>
        <strain evidence="5">IA702</strain>
    </source>
</reference>
<comment type="subcellular location">
    <subcellularLocation>
        <location evidence="1">Nucleus</location>
    </subcellularLocation>
</comment>
<organism evidence="5 6">
    <name type="scientific">Paraglomus occultum</name>
    <dbReference type="NCBI Taxonomy" id="144539"/>
    <lineage>
        <taxon>Eukaryota</taxon>
        <taxon>Fungi</taxon>
        <taxon>Fungi incertae sedis</taxon>
        <taxon>Mucoromycota</taxon>
        <taxon>Glomeromycotina</taxon>
        <taxon>Glomeromycetes</taxon>
        <taxon>Paraglomerales</taxon>
        <taxon>Paraglomeraceae</taxon>
        <taxon>Paraglomus</taxon>
    </lineage>
</organism>
<evidence type="ECO:0000256" key="1">
    <source>
        <dbReference type="ARBA" id="ARBA00004123"/>
    </source>
</evidence>
<keyword evidence="6" id="KW-1185">Reference proteome</keyword>
<proteinExistence type="inferred from homology"/>
<evidence type="ECO:0000313" key="6">
    <source>
        <dbReference type="Proteomes" id="UP000789572"/>
    </source>
</evidence>
<accession>A0A9N9BYF5</accession>
<dbReference type="InterPro" id="IPR003107">
    <property type="entry name" value="HAT"/>
</dbReference>
<dbReference type="SMART" id="SM00386">
    <property type="entry name" value="HAT"/>
    <property type="match status" value="6"/>
</dbReference>
<evidence type="ECO:0000256" key="2">
    <source>
        <dbReference type="ARBA" id="ARBA00009265"/>
    </source>
</evidence>
<dbReference type="InterPro" id="IPR011990">
    <property type="entry name" value="TPR-like_helical_dom_sf"/>
</dbReference>
<feature type="region of interest" description="Disordered" evidence="4">
    <location>
        <begin position="1"/>
        <end position="116"/>
    </location>
</feature>
<comment type="similarity">
    <text evidence="2">Belongs to the NRDE2 family.</text>
</comment>
<feature type="compositionally biased region" description="Low complexity" evidence="4">
    <location>
        <begin position="16"/>
        <end position="27"/>
    </location>
</feature>
<name>A0A9N9BYF5_9GLOM</name>
<dbReference type="Pfam" id="PF08424">
    <property type="entry name" value="NRDE-2"/>
    <property type="match status" value="1"/>
</dbReference>
<gene>
    <name evidence="5" type="ORF">POCULU_LOCUS6553</name>
</gene>
<comment type="caution">
    <text evidence="5">The sequence shown here is derived from an EMBL/GenBank/DDBJ whole genome shotgun (WGS) entry which is preliminary data.</text>
</comment>
<sequence length="1056" mass="121980">MSSDQEVPSENVPKFLSFPSLPSQSSSSGGGLAPHTRREKRRHYSSSSSSYSSDDDRYKSRKEEHVRKDRSRSKGRKNRSRERRKDKSDRKRKDKKHRKEDKDKTRKKPTDISRSERFSLDTGTYFIDRRGDTNNLVYGGTYKYEVPRYRRSGGGKVLGLPPNYRISRKRHEGSAEIIEDIYYSKKDKKNTRYMHQILAPMDNGRETERLPIRKSHDPTPFWINDFVPLDDDEDTKQTEDSILPDYRDITLGTKSNDGDTNVLFTEVEEIAPQDKLVRQKIKEYTLQLAEHSQDVDLWIEFIEFQDKAMQIGKKLTSSATASSINEVKLSIYEKALTANPGNEKLLLGYLKCAERLWKTPELLGKWDEVMATNSQSVSLWMEYIDFRQTLLSGFTVKNCEDAYAHCIAVLKQQLHEDPERIELALLRVFMRVCFFLRDSGFTEKAYACWQAMMEITFFAPKELHSSNFEDIIEALEEFWGSEKPRFGEKGAKGWSFYHNGEDSTILPQTTSSINLESLPSSEDKFTSWLHQERALDSVYRYSLRTDDLLADADASAEDPFRLVLFDDIRNYIFPVRTQTAMTQLIYGCFNYLGLNFNPCIVSKHSLFTDSFLHYEAGHEIIMKNKFFHALGEPDDEDAAVGTMDNKTKERGGLGWKYLDFPIKAFPQQVDNLFNNGKWFAMYDDLDISNADVEFAGEAFVQLKNIAKNIGVHVWNLVPPHFISGSEGVKSAKELLNTDRSNLLLWNWYAQLEKSRGNIDKAREIYKTAIVMGRSYGKEYEIDAPFLYRMFAELEIEQGERTAALNILQLQSEEAIFTTSFDTILTNAPNMVKLLKARRSYEQQMEQLASLSTLTDARVQLERCCCFALMQYLNSGLEKACEVFDRLISLFETLGELDSVNCELTYIAYPLLNLLVVTKTNEERSKIAGRVRSQLDIALASKPNHVLWTFALYAEMRRHQNYNVNFIRSLFERAAECPKSRHSVAIWSLYINFEKHIGDLERAKAIYFRALRECPWAKSLILEAFTMPSMTDTEKESVMGLMMSTGMRLRVSFDDYE</sequence>
<dbReference type="InterPro" id="IPR013633">
    <property type="entry name" value="NRDE-2"/>
</dbReference>
<keyword evidence="3" id="KW-0539">Nucleus</keyword>
<dbReference type="GO" id="GO:0006396">
    <property type="term" value="P:RNA processing"/>
    <property type="evidence" value="ECO:0007669"/>
    <property type="project" value="InterPro"/>
</dbReference>
<dbReference type="OrthoDB" id="297219at2759"/>
<dbReference type="EMBL" id="CAJVPJ010001234">
    <property type="protein sequence ID" value="CAG8582332.1"/>
    <property type="molecule type" value="Genomic_DNA"/>
</dbReference>
<dbReference type="PANTHER" id="PTHR13471">
    <property type="entry name" value="TETRATRICOPEPTIDE-LIKE HELICAL"/>
    <property type="match status" value="1"/>
</dbReference>
<dbReference type="GO" id="GO:0031048">
    <property type="term" value="P:regulatory ncRNA-mediated heterochromatin formation"/>
    <property type="evidence" value="ECO:0007669"/>
    <property type="project" value="TreeGrafter"/>
</dbReference>
<dbReference type="AlphaFoldDB" id="A0A9N9BYF5"/>
<dbReference type="GO" id="GO:1902369">
    <property type="term" value="P:negative regulation of RNA catabolic process"/>
    <property type="evidence" value="ECO:0007669"/>
    <property type="project" value="TreeGrafter"/>
</dbReference>
<dbReference type="GO" id="GO:0071013">
    <property type="term" value="C:catalytic step 2 spliceosome"/>
    <property type="evidence" value="ECO:0007669"/>
    <property type="project" value="TreeGrafter"/>
</dbReference>
<evidence type="ECO:0000256" key="3">
    <source>
        <dbReference type="ARBA" id="ARBA00023242"/>
    </source>
</evidence>